<feature type="compositionally biased region" description="Polar residues" evidence="1">
    <location>
        <begin position="370"/>
        <end position="383"/>
    </location>
</feature>
<dbReference type="InterPro" id="IPR032675">
    <property type="entry name" value="LRR_dom_sf"/>
</dbReference>
<name>G9EKY5_9GAMM</name>
<evidence type="ECO:0000313" key="2">
    <source>
        <dbReference type="EMBL" id="EHL32096.1"/>
    </source>
</evidence>
<dbReference type="HOGENOM" id="CLU_709398_0_0_6"/>
<dbReference type="AlphaFoldDB" id="G9EKY5"/>
<dbReference type="RefSeq" id="WP_006869832.1">
    <property type="nucleotide sequence ID" value="NZ_JH413805.1"/>
</dbReference>
<dbReference type="EMBL" id="JH413805">
    <property type="protein sequence ID" value="EHL32096.1"/>
    <property type="molecule type" value="Genomic_DNA"/>
</dbReference>
<gene>
    <name evidence="2" type="ORF">LDG_5879</name>
</gene>
<dbReference type="Gene3D" id="3.80.10.10">
    <property type="entry name" value="Ribonuclease Inhibitor"/>
    <property type="match status" value="1"/>
</dbReference>
<reference evidence="2 3" key="1">
    <citation type="journal article" date="2011" name="BMC Genomics">
        <title>Insight into cross-talk between intra-amoebal pathogens.</title>
        <authorList>
            <person name="Gimenez G."/>
            <person name="Bertelli C."/>
            <person name="Moliner C."/>
            <person name="Robert C."/>
            <person name="Raoult D."/>
            <person name="Fournier P.E."/>
            <person name="Greub G."/>
        </authorList>
    </citation>
    <scope>NUCLEOTIDE SEQUENCE [LARGE SCALE GENOMIC DNA]</scope>
    <source>
        <strain evidence="2 3">LLAP12</strain>
    </source>
</reference>
<dbReference type="InParanoid" id="G9EKY5"/>
<accession>G9EKY5</accession>
<feature type="region of interest" description="Disordered" evidence="1">
    <location>
        <begin position="352"/>
        <end position="389"/>
    </location>
</feature>
<keyword evidence="3" id="KW-1185">Reference proteome</keyword>
<dbReference type="Proteomes" id="UP000002770">
    <property type="component" value="Unassembled WGS sequence"/>
</dbReference>
<dbReference type="eggNOG" id="COG5238">
    <property type="taxonomic scope" value="Bacteria"/>
</dbReference>
<protein>
    <submittedName>
        <fullName evidence="2">Uncharacterized protein</fullName>
    </submittedName>
</protein>
<evidence type="ECO:0000313" key="3">
    <source>
        <dbReference type="Proteomes" id="UP000002770"/>
    </source>
</evidence>
<organism evidence="2 3">
    <name type="scientific">Legionella drancourtii LLAP12</name>
    <dbReference type="NCBI Taxonomy" id="658187"/>
    <lineage>
        <taxon>Bacteria</taxon>
        <taxon>Pseudomonadati</taxon>
        <taxon>Pseudomonadota</taxon>
        <taxon>Gammaproteobacteria</taxon>
        <taxon>Legionellales</taxon>
        <taxon>Legionellaceae</taxon>
        <taxon>Legionella</taxon>
    </lineage>
</organism>
<sequence>MRFSLENLPNDDNIRVYAAVAVAAIMLDGFYKTHKIKPGDSLDKVPKDSKINLNGVTTENARYIWTALMWLARDRNFNKCIYVSERTGFNPRDEFKFLGGYKSTSLYKSVFTPIIGEHKVEYTPDEVNKRMGHHAPTLMLQQSVAFCLAIPLINSFFLYNKDSKELEFNSRKSIKELQRLGYIKLSFGLMCISHFEVEKLKLRSLHAAKIFGFDGCKSLLEHARCLKELDLGENDLVNLGAKRLKELFGVIPPSVTHLCLSLCEFNKLTADDLAYALSGIPATVTFLDLSFSGLNEFTKDELKKIVKAIPSTIEIDLTNNGFDKDLCRSLVEQRTSLVEALAPRKITSMPLTSAPEASASSRGQNFFPKQGTSSAQSTDNSQIYGIGKP</sequence>
<dbReference type="SUPFAM" id="SSF52047">
    <property type="entry name" value="RNI-like"/>
    <property type="match status" value="1"/>
</dbReference>
<proteinExistence type="predicted"/>
<evidence type="ECO:0000256" key="1">
    <source>
        <dbReference type="SAM" id="MobiDB-lite"/>
    </source>
</evidence>